<dbReference type="Proteomes" id="UP000243459">
    <property type="component" value="Chromosome 5"/>
</dbReference>
<dbReference type="Gramene" id="ONK70560">
    <property type="protein sequence ID" value="ONK70560"/>
    <property type="gene ID" value="A4U43_C05F34970"/>
</dbReference>
<keyword evidence="13" id="KW-1185">Reference proteome</keyword>
<dbReference type="InterPro" id="IPR004333">
    <property type="entry name" value="SBP_dom"/>
</dbReference>
<evidence type="ECO:0000313" key="13">
    <source>
        <dbReference type="Proteomes" id="UP000243459"/>
    </source>
</evidence>
<gene>
    <name evidence="12" type="ORF">A4U43_C05F34970</name>
</gene>
<keyword evidence="5" id="KW-0805">Transcription regulation</keyword>
<dbReference type="AlphaFoldDB" id="A0A5P1F2A7"/>
<dbReference type="GO" id="GO:0008270">
    <property type="term" value="F:zinc ion binding"/>
    <property type="evidence" value="ECO:0007669"/>
    <property type="project" value="UniProtKB-KW"/>
</dbReference>
<dbReference type="SUPFAM" id="SSF103612">
    <property type="entry name" value="SBT domain"/>
    <property type="match status" value="1"/>
</dbReference>
<dbReference type="FunFam" id="4.10.1100.10:FF:000001">
    <property type="entry name" value="Squamosa promoter-binding-like protein 14"/>
    <property type="match status" value="1"/>
</dbReference>
<dbReference type="PROSITE" id="PS51141">
    <property type="entry name" value="ZF_SBP"/>
    <property type="match status" value="1"/>
</dbReference>
<evidence type="ECO:0000256" key="9">
    <source>
        <dbReference type="PROSITE-ProRule" id="PRU00470"/>
    </source>
</evidence>
<feature type="domain" description="SBP-type" evidence="11">
    <location>
        <begin position="107"/>
        <end position="184"/>
    </location>
</feature>
<dbReference type="GO" id="GO:0005634">
    <property type="term" value="C:nucleus"/>
    <property type="evidence" value="ECO:0007669"/>
    <property type="project" value="UniProtKB-SubCell"/>
</dbReference>
<feature type="region of interest" description="Disordered" evidence="10">
    <location>
        <begin position="173"/>
        <end position="255"/>
    </location>
</feature>
<dbReference type="OMA" id="HAMFEVE"/>
<keyword evidence="6" id="KW-0238">DNA-binding</keyword>
<keyword evidence="4" id="KW-0862">Zinc</keyword>
<evidence type="ECO:0000256" key="2">
    <source>
        <dbReference type="ARBA" id="ARBA00022723"/>
    </source>
</evidence>
<dbReference type="PANTHER" id="PTHR31251">
    <property type="entry name" value="SQUAMOSA PROMOTER-BINDING-LIKE PROTEIN 4"/>
    <property type="match status" value="1"/>
</dbReference>
<evidence type="ECO:0000256" key="7">
    <source>
        <dbReference type="ARBA" id="ARBA00023163"/>
    </source>
</evidence>
<name>A0A5P1F2A7_ASPOF</name>
<dbReference type="PANTHER" id="PTHR31251:SF169">
    <property type="entry name" value="SQUAMOSA PROMOTER-BINDING-LIKE PROTEIN 8"/>
    <property type="match status" value="1"/>
</dbReference>
<dbReference type="GO" id="GO:0003677">
    <property type="term" value="F:DNA binding"/>
    <property type="evidence" value="ECO:0007669"/>
    <property type="project" value="UniProtKB-KW"/>
</dbReference>
<evidence type="ECO:0000259" key="11">
    <source>
        <dbReference type="PROSITE" id="PS51141"/>
    </source>
</evidence>
<evidence type="ECO:0000256" key="6">
    <source>
        <dbReference type="ARBA" id="ARBA00023125"/>
    </source>
</evidence>
<dbReference type="EMBL" id="CM007385">
    <property type="protein sequence ID" value="ONK70560.1"/>
    <property type="molecule type" value="Genomic_DNA"/>
</dbReference>
<feature type="compositionally biased region" description="Low complexity" evidence="10">
    <location>
        <begin position="186"/>
        <end position="207"/>
    </location>
</feature>
<organism evidence="12 13">
    <name type="scientific">Asparagus officinalis</name>
    <name type="common">Garden asparagus</name>
    <dbReference type="NCBI Taxonomy" id="4686"/>
    <lineage>
        <taxon>Eukaryota</taxon>
        <taxon>Viridiplantae</taxon>
        <taxon>Streptophyta</taxon>
        <taxon>Embryophyta</taxon>
        <taxon>Tracheophyta</taxon>
        <taxon>Spermatophyta</taxon>
        <taxon>Magnoliopsida</taxon>
        <taxon>Liliopsida</taxon>
        <taxon>Asparagales</taxon>
        <taxon>Asparagaceae</taxon>
        <taxon>Asparagoideae</taxon>
        <taxon>Asparagus</taxon>
    </lineage>
</organism>
<comment type="subcellular location">
    <subcellularLocation>
        <location evidence="1">Nucleus</location>
    </subcellularLocation>
</comment>
<dbReference type="InterPro" id="IPR044817">
    <property type="entry name" value="SBP-like"/>
</dbReference>
<keyword evidence="8" id="KW-0539">Nucleus</keyword>
<dbReference type="InterPro" id="IPR036893">
    <property type="entry name" value="SBP_sf"/>
</dbReference>
<keyword evidence="2" id="KW-0479">Metal-binding</keyword>
<dbReference type="Gene3D" id="4.10.1100.10">
    <property type="entry name" value="Transcription factor, SBP-box domain"/>
    <property type="match status" value="1"/>
</dbReference>
<evidence type="ECO:0000313" key="12">
    <source>
        <dbReference type="EMBL" id="ONK70560.1"/>
    </source>
</evidence>
<feature type="region of interest" description="Disordered" evidence="10">
    <location>
        <begin position="287"/>
        <end position="312"/>
    </location>
</feature>
<evidence type="ECO:0000256" key="5">
    <source>
        <dbReference type="ARBA" id="ARBA00023015"/>
    </source>
</evidence>
<dbReference type="Pfam" id="PF03110">
    <property type="entry name" value="SBP"/>
    <property type="match status" value="1"/>
</dbReference>
<evidence type="ECO:0000256" key="8">
    <source>
        <dbReference type="ARBA" id="ARBA00023242"/>
    </source>
</evidence>
<reference evidence="13" key="1">
    <citation type="journal article" date="2017" name="Nat. Commun.">
        <title>The asparagus genome sheds light on the origin and evolution of a young Y chromosome.</title>
        <authorList>
            <person name="Harkess A."/>
            <person name="Zhou J."/>
            <person name="Xu C."/>
            <person name="Bowers J.E."/>
            <person name="Van der Hulst R."/>
            <person name="Ayyampalayam S."/>
            <person name="Mercati F."/>
            <person name="Riccardi P."/>
            <person name="McKain M.R."/>
            <person name="Kakrana A."/>
            <person name="Tang H."/>
            <person name="Ray J."/>
            <person name="Groenendijk J."/>
            <person name="Arikit S."/>
            <person name="Mathioni S.M."/>
            <person name="Nakano M."/>
            <person name="Shan H."/>
            <person name="Telgmann-Rauber A."/>
            <person name="Kanno A."/>
            <person name="Yue Z."/>
            <person name="Chen H."/>
            <person name="Li W."/>
            <person name="Chen Y."/>
            <person name="Xu X."/>
            <person name="Zhang Y."/>
            <person name="Luo S."/>
            <person name="Chen H."/>
            <person name="Gao J."/>
            <person name="Mao Z."/>
            <person name="Pires J.C."/>
            <person name="Luo M."/>
            <person name="Kudrna D."/>
            <person name="Wing R.A."/>
            <person name="Meyers B.C."/>
            <person name="Yi K."/>
            <person name="Kong H."/>
            <person name="Lavrijsen P."/>
            <person name="Sunseri F."/>
            <person name="Falavigna A."/>
            <person name="Ye Y."/>
            <person name="Leebens-Mack J.H."/>
            <person name="Chen G."/>
        </authorList>
    </citation>
    <scope>NUCLEOTIDE SEQUENCE [LARGE SCALE GENOMIC DNA]</scope>
    <source>
        <strain evidence="13">cv. DH0086</strain>
    </source>
</reference>
<feature type="compositionally biased region" description="Low complexity" evidence="10">
    <location>
        <begin position="227"/>
        <end position="237"/>
    </location>
</feature>
<keyword evidence="7" id="KW-0804">Transcription</keyword>
<proteinExistence type="predicted"/>
<evidence type="ECO:0000256" key="3">
    <source>
        <dbReference type="ARBA" id="ARBA00022771"/>
    </source>
</evidence>
<protein>
    <recommendedName>
        <fullName evidence="11">SBP-type domain-containing protein</fullName>
    </recommendedName>
</protein>
<evidence type="ECO:0000256" key="4">
    <source>
        <dbReference type="ARBA" id="ARBA00022833"/>
    </source>
</evidence>
<keyword evidence="3 9" id="KW-0863">Zinc-finger</keyword>
<evidence type="ECO:0000256" key="10">
    <source>
        <dbReference type="SAM" id="MobiDB-lite"/>
    </source>
</evidence>
<accession>A0A5P1F2A7</accession>
<evidence type="ECO:0000256" key="1">
    <source>
        <dbReference type="ARBA" id="ARBA00004123"/>
    </source>
</evidence>
<sequence>MMNRLHSSSSSASDPYYPFNGLDNNWDVTQSNYTHQGFDPPLPPIPMSTSFPFYSPQIGFVKREDAFGVGAGSRPIGLNLGHRTYFSSCDALAIDRLLMGRLHNQHQPRCQAEGCKADLSGAKHYHRRHKVCEFHSKATVVIAGGTQQRFCQQCSRFHVLAEFDESKRSCRKRLADHNRRRRKPQNNNNSSNNNNNSASSSTTTNSSDKTKHNAPRPLRDSNASKCTTASTTTGSGALEVNQGEQNEGSLYRKGPALSLGGAQQLLHNNYQHHFSPSTTSDSITSSFYHQSLFGPSPHEPSQPGGSGSDQHQTNLLHLGQAMFEVDFM</sequence>